<sequence>MRLRMKDAGSPSSSTEAAAAAGASSSTPASLASASSLNESVELVPISEPPSPPHAEAMAGPAMEMLREGRVEGHLSYNRPLQIRGLRDIRVASMQHMNMVQPQPDVQIDHNVINRMAMQLAVDFHMEGDFLEHFLDAPSSSQVVGLNATHEALTTEMPSWFESSVELLLRSVEPSPSGGRTNLLAPAEGHVSSGPGSHISLIHKRPKVLGSSMNDQIASSKVCHPPSLGFAYNTANQSSAIASPQLSVQDNSTDQQDNSSDRMRQDNSNSEVALGGESSSMYVIEDLLHTVFSFLDQRSLCQAARVCRQWYAASKHEDFWKSLHFGNQITQDQVASVCRRFPRAMELSFKCVQGVEDLARQAVHSLRHLEKLVINKGSLSESFFNMLASGCPHLHFLSIHDVILGTLTSQDVLICHRNLVVLEVTNCRVMRIGVRCTKLEQLSLSHTNMASVTLNCQKLLSLDFSSCMKLSDTGVRLSASHCRGLMALNISQCSYISDETLRDICMECPQLQVLDASLCPNISLQGVRMPVLKKLKLNHCEGITSSSMGALSQCAMLEAITLDACVLLTSVILNLKWLERISLADCYKLVELTLQCPALVDIKVTDCTALMRLDISSESLKSLSLEKQSSLATLTLDCPNLLVLSLVECDSLTNSISEVLSDQGGCPKLNSLTLESCESLTTLCFTSTTLQKLSLTGCQNLVRIELACVNLQCFVLDGCCQLTHVTLAPVGLQSLNLGICPHVTDLKIEGSAMVSVDLRGCGDLSKANIICPQLSSLDASYCSSLDDKCLETATAACPSIQSLILACCPLVGPDGLVSLKKLSNLIILDLSYTFLTDLDPIFESCKRLKVLRLLACKYLKDSALDALQSDETLPELKELDLSYGELSHRALEGVLGNCTYLTHVEVNGCANLGDLVWEIESLESTHNMHDWQCEFQPLDGSAGIFNDASPGCSSFHSSFAVPARVSKTWKRKAAFPHLLQQLNCVGCPNMRRVKILDAVAFQHLSYLNLSLSCNLKEVSIHCLSLSNLNLSQCTALECLQINCPRLISLSLQGSNVTTVELVEGALQGCTSLETLDIRNCSKIFAEDLKDVRAACPRLRRLLSSTS</sequence>
<dbReference type="OMA" id="CEDERWP"/>
<feature type="compositionally biased region" description="Low complexity" evidence="1">
    <location>
        <begin position="8"/>
        <end position="40"/>
    </location>
</feature>
<dbReference type="AlphaFoldDB" id="A0A8T2SZG1"/>
<dbReference type="Gene3D" id="3.80.10.10">
    <property type="entry name" value="Ribonuclease Inhibitor"/>
    <property type="match status" value="4"/>
</dbReference>
<dbReference type="OrthoDB" id="550575at2759"/>
<dbReference type="InterPro" id="IPR006553">
    <property type="entry name" value="Leu-rich_rpt_Cys-con_subtyp"/>
</dbReference>
<dbReference type="PROSITE" id="PS50181">
    <property type="entry name" value="FBOX"/>
    <property type="match status" value="1"/>
</dbReference>
<dbReference type="SMART" id="SM00256">
    <property type="entry name" value="FBOX"/>
    <property type="match status" value="1"/>
</dbReference>
<dbReference type="SUPFAM" id="SSF52058">
    <property type="entry name" value="L domain-like"/>
    <property type="match status" value="1"/>
</dbReference>
<keyword evidence="4" id="KW-1185">Reference proteome</keyword>
<dbReference type="PANTHER" id="PTHR13318:SF178">
    <property type="entry name" value="OS02G0200900 PROTEIN"/>
    <property type="match status" value="1"/>
</dbReference>
<evidence type="ECO:0000313" key="4">
    <source>
        <dbReference type="Proteomes" id="UP000825935"/>
    </source>
</evidence>
<name>A0A8T2SZG1_CERRI</name>
<dbReference type="Proteomes" id="UP000825935">
    <property type="component" value="Chromosome 16"/>
</dbReference>
<dbReference type="Pfam" id="PF12937">
    <property type="entry name" value="F-box-like"/>
    <property type="match status" value="1"/>
</dbReference>
<feature type="region of interest" description="Disordered" evidence="1">
    <location>
        <begin position="1"/>
        <end position="57"/>
    </location>
</feature>
<evidence type="ECO:0000313" key="3">
    <source>
        <dbReference type="EMBL" id="KAH7388221.1"/>
    </source>
</evidence>
<feature type="region of interest" description="Disordered" evidence="1">
    <location>
        <begin position="241"/>
        <end position="273"/>
    </location>
</feature>
<feature type="compositionally biased region" description="Low complexity" evidence="1">
    <location>
        <begin position="247"/>
        <end position="258"/>
    </location>
</feature>
<dbReference type="SMART" id="SM00367">
    <property type="entry name" value="LRR_CC"/>
    <property type="match status" value="11"/>
</dbReference>
<dbReference type="Gene3D" id="1.20.1280.50">
    <property type="match status" value="1"/>
</dbReference>
<dbReference type="CDD" id="cd22109">
    <property type="entry name" value="F-box_FBXO41"/>
    <property type="match status" value="1"/>
</dbReference>
<feature type="domain" description="F-box" evidence="2">
    <location>
        <begin position="277"/>
        <end position="323"/>
    </location>
</feature>
<dbReference type="EMBL" id="CM035421">
    <property type="protein sequence ID" value="KAH7388222.1"/>
    <property type="molecule type" value="Genomic_DNA"/>
</dbReference>
<evidence type="ECO:0000259" key="2">
    <source>
        <dbReference type="PROSITE" id="PS50181"/>
    </source>
</evidence>
<evidence type="ECO:0000256" key="1">
    <source>
        <dbReference type="SAM" id="MobiDB-lite"/>
    </source>
</evidence>
<dbReference type="SUPFAM" id="SSF52047">
    <property type="entry name" value="RNI-like"/>
    <property type="match status" value="2"/>
</dbReference>
<proteinExistence type="predicted"/>
<comment type="caution">
    <text evidence="3">The sequence shown here is derived from an EMBL/GenBank/DDBJ whole genome shotgun (WGS) entry which is preliminary data.</text>
</comment>
<dbReference type="PANTHER" id="PTHR13318">
    <property type="entry name" value="PARTNER OF PAIRED, ISOFORM B-RELATED"/>
    <property type="match status" value="1"/>
</dbReference>
<gene>
    <name evidence="3" type="ORF">KP509_16G065200</name>
</gene>
<reference evidence="3" key="1">
    <citation type="submission" date="2021-08" db="EMBL/GenBank/DDBJ databases">
        <title>WGS assembly of Ceratopteris richardii.</title>
        <authorList>
            <person name="Marchant D.B."/>
            <person name="Chen G."/>
            <person name="Jenkins J."/>
            <person name="Shu S."/>
            <person name="Leebens-Mack J."/>
            <person name="Grimwood J."/>
            <person name="Schmutz J."/>
            <person name="Soltis P."/>
            <person name="Soltis D."/>
            <person name="Chen Z.-H."/>
        </authorList>
    </citation>
    <scope>NUCLEOTIDE SEQUENCE</scope>
    <source>
        <strain evidence="3">Whitten #5841</strain>
        <tissue evidence="3">Leaf</tissue>
    </source>
</reference>
<accession>A0A8T2SZG1</accession>
<dbReference type="Pfam" id="PF24758">
    <property type="entry name" value="LRR_At5g56370"/>
    <property type="match status" value="1"/>
</dbReference>
<dbReference type="InterPro" id="IPR032675">
    <property type="entry name" value="LRR_dom_sf"/>
</dbReference>
<dbReference type="GO" id="GO:0019005">
    <property type="term" value="C:SCF ubiquitin ligase complex"/>
    <property type="evidence" value="ECO:0007669"/>
    <property type="project" value="TreeGrafter"/>
</dbReference>
<dbReference type="GO" id="GO:0031146">
    <property type="term" value="P:SCF-dependent proteasomal ubiquitin-dependent protein catabolic process"/>
    <property type="evidence" value="ECO:0007669"/>
    <property type="project" value="TreeGrafter"/>
</dbReference>
<protein>
    <recommendedName>
        <fullName evidence="2">F-box domain-containing protein</fullName>
    </recommendedName>
</protein>
<dbReference type="EMBL" id="CM035421">
    <property type="protein sequence ID" value="KAH7388221.1"/>
    <property type="molecule type" value="Genomic_DNA"/>
</dbReference>
<organism evidence="3 4">
    <name type="scientific">Ceratopteris richardii</name>
    <name type="common">Triangle waterfern</name>
    <dbReference type="NCBI Taxonomy" id="49495"/>
    <lineage>
        <taxon>Eukaryota</taxon>
        <taxon>Viridiplantae</taxon>
        <taxon>Streptophyta</taxon>
        <taxon>Embryophyta</taxon>
        <taxon>Tracheophyta</taxon>
        <taxon>Polypodiopsida</taxon>
        <taxon>Polypodiidae</taxon>
        <taxon>Polypodiales</taxon>
        <taxon>Pteridineae</taxon>
        <taxon>Pteridaceae</taxon>
        <taxon>Parkerioideae</taxon>
        <taxon>Ceratopteris</taxon>
    </lineage>
</organism>
<dbReference type="EMBL" id="CM035421">
    <property type="protein sequence ID" value="KAH7388223.1"/>
    <property type="molecule type" value="Genomic_DNA"/>
</dbReference>
<dbReference type="InterPro" id="IPR055411">
    <property type="entry name" value="LRR_FXL15/At3g58940/PEG3-like"/>
</dbReference>
<dbReference type="InterPro" id="IPR001810">
    <property type="entry name" value="F-box_dom"/>
</dbReference>